<dbReference type="PANTHER" id="PTHR33050">
    <property type="entry name" value="REVERSE TRANSCRIPTASE DOMAIN-CONTAINING PROTEIN"/>
    <property type="match status" value="1"/>
</dbReference>
<proteinExistence type="predicted"/>
<name>A0A8H7KHU3_AGABI</name>
<gene>
    <name evidence="1" type="ORF">Agabi119p4_4959</name>
</gene>
<protein>
    <submittedName>
        <fullName evidence="1">Uncharacterized protein</fullName>
    </submittedName>
</protein>
<evidence type="ECO:0000313" key="1">
    <source>
        <dbReference type="EMBL" id="KAF7776566.1"/>
    </source>
</evidence>
<reference evidence="1 2" key="1">
    <citation type="journal article" name="Sci. Rep.">
        <title>Telomere-to-telomere assembled and centromere annotated genomes of the two main subspecies of the button mushroom Agaricus bisporus reveal especially polymorphic chromosome ends.</title>
        <authorList>
            <person name="Sonnenberg A.S.M."/>
            <person name="Sedaghat-Telgerd N."/>
            <person name="Lavrijssen B."/>
            <person name="Ohm R.A."/>
            <person name="Hendrickx P.M."/>
            <person name="Scholtmeijer K."/>
            <person name="Baars J.J.P."/>
            <person name="van Peer A."/>
        </authorList>
    </citation>
    <scope>NUCLEOTIDE SEQUENCE [LARGE SCALE GENOMIC DNA]</scope>
    <source>
        <strain evidence="1 2">H119_p4</strain>
    </source>
</reference>
<accession>A0A8H7KHU3</accession>
<dbReference type="Proteomes" id="UP000629468">
    <property type="component" value="Unassembled WGS sequence"/>
</dbReference>
<dbReference type="AlphaFoldDB" id="A0A8H7KHU3"/>
<organism evidence="1 2">
    <name type="scientific">Agaricus bisporus var. burnettii</name>
    <dbReference type="NCBI Taxonomy" id="192524"/>
    <lineage>
        <taxon>Eukaryota</taxon>
        <taxon>Fungi</taxon>
        <taxon>Dikarya</taxon>
        <taxon>Basidiomycota</taxon>
        <taxon>Agaricomycotina</taxon>
        <taxon>Agaricomycetes</taxon>
        <taxon>Agaricomycetidae</taxon>
        <taxon>Agaricales</taxon>
        <taxon>Agaricineae</taxon>
        <taxon>Agaricaceae</taxon>
        <taxon>Agaricus</taxon>
    </lineage>
</organism>
<dbReference type="InterPro" id="IPR052055">
    <property type="entry name" value="Hepadnavirus_pol/RT"/>
</dbReference>
<comment type="caution">
    <text evidence="1">The sequence shown here is derived from an EMBL/GenBank/DDBJ whole genome shotgun (WGS) entry which is preliminary data.</text>
</comment>
<evidence type="ECO:0000313" key="2">
    <source>
        <dbReference type="Proteomes" id="UP000629468"/>
    </source>
</evidence>
<dbReference type="PANTHER" id="PTHR33050:SF7">
    <property type="entry name" value="RIBONUCLEASE H"/>
    <property type="match status" value="1"/>
</dbReference>
<sequence>MTKSVTEGLASNLVADFENILGPKLWVRPWEVFFSPELRNARAAAIARTLTDFLERDEPVHLLQPDVTKFHRTCPVIPHHKPWLVVQPGHPGVFYIDHAHPFGASSASSNAGMIANCAVSIWNAEGVRPLLKYEDDLAVLRIPTMLGSFINESSSFRYDYDRHEALSRIASLQVPWHPEKGSLSFSGVMVFIGLSWDLIAKTVSLPEHKRLKYLHRVLSFLNRFTHGKAKLRDVERIHGTLCYISFVFPDSRSRLPSLSHFAASFKGNEFIGRFPPRSLLSDLKWWLSRLQLPPFSRLLPPPAPLLDKKIYVDVSTSWGIGIVVKGRDITWLEVVAVKLITYVLDAWDICESRVTIHSDNQGTIGAMGKGRSPNVHINLVVRRAYSNFIPRFIVPSFLYVEFAANLADPILRSLLNELCIPVRFQIPADLSSAFVQH</sequence>
<dbReference type="EMBL" id="JABXXO010000006">
    <property type="protein sequence ID" value="KAF7776566.1"/>
    <property type="molecule type" value="Genomic_DNA"/>
</dbReference>